<dbReference type="AlphaFoldDB" id="A0ABD6EFQ2"/>
<evidence type="ECO:0000256" key="2">
    <source>
        <dbReference type="ARBA" id="ARBA00023292"/>
    </source>
</evidence>
<dbReference type="PANTHER" id="PTHR10574:SF435">
    <property type="entry name" value="LAMININ SUBUNIT GAMMA-1"/>
    <property type="match status" value="1"/>
</dbReference>
<gene>
    <name evidence="4" type="ORF">AB6A40_002457</name>
</gene>
<evidence type="ECO:0000256" key="1">
    <source>
        <dbReference type="ARBA" id="ARBA00023157"/>
    </source>
</evidence>
<feature type="domain" description="Laminin N-terminal" evidence="3">
    <location>
        <begin position="63"/>
        <end position="197"/>
    </location>
</feature>
<evidence type="ECO:0000313" key="4">
    <source>
        <dbReference type="EMBL" id="MFH4975748.1"/>
    </source>
</evidence>
<evidence type="ECO:0000313" key="5">
    <source>
        <dbReference type="Proteomes" id="UP001608902"/>
    </source>
</evidence>
<protein>
    <recommendedName>
        <fullName evidence="3">Laminin N-terminal domain-containing protein</fullName>
    </recommendedName>
</protein>
<dbReference type="Pfam" id="PF00055">
    <property type="entry name" value="Laminin_N"/>
    <property type="match status" value="1"/>
</dbReference>
<reference evidence="4 5" key="1">
    <citation type="submission" date="2024-08" db="EMBL/GenBank/DDBJ databases">
        <title>Gnathostoma spinigerum genome.</title>
        <authorList>
            <person name="Gonzalez-Bertolin B."/>
            <person name="Monzon S."/>
            <person name="Zaballos A."/>
            <person name="Jimenez P."/>
            <person name="Dekumyoy P."/>
            <person name="Varona S."/>
            <person name="Cuesta I."/>
            <person name="Sumanam S."/>
            <person name="Adisakwattana P."/>
            <person name="Gasser R.B."/>
            <person name="Hernandez-Gonzalez A."/>
            <person name="Young N.D."/>
            <person name="Perteguer M.J."/>
        </authorList>
    </citation>
    <scope>NUCLEOTIDE SEQUENCE [LARGE SCALE GENOMIC DNA]</scope>
    <source>
        <strain evidence="4">AL3</strain>
        <tissue evidence="4">Liver</tissue>
    </source>
</reference>
<dbReference type="SMART" id="SM00136">
    <property type="entry name" value="LamNT"/>
    <property type="match status" value="1"/>
</dbReference>
<keyword evidence="5" id="KW-1185">Reference proteome</keyword>
<proteinExistence type="predicted"/>
<organism evidence="4 5">
    <name type="scientific">Gnathostoma spinigerum</name>
    <dbReference type="NCBI Taxonomy" id="75299"/>
    <lineage>
        <taxon>Eukaryota</taxon>
        <taxon>Metazoa</taxon>
        <taxon>Ecdysozoa</taxon>
        <taxon>Nematoda</taxon>
        <taxon>Chromadorea</taxon>
        <taxon>Rhabditida</taxon>
        <taxon>Spirurina</taxon>
        <taxon>Gnathostomatomorpha</taxon>
        <taxon>Gnathostomatoidea</taxon>
        <taxon>Gnathostomatidae</taxon>
        <taxon>Gnathostoma</taxon>
    </lineage>
</organism>
<name>A0ABD6EFQ2_9BILA</name>
<dbReference type="PANTHER" id="PTHR10574">
    <property type="entry name" value="NETRIN/LAMININ-RELATED"/>
    <property type="match status" value="1"/>
</dbReference>
<dbReference type="InterPro" id="IPR050440">
    <property type="entry name" value="Laminin/Netrin_ECM"/>
</dbReference>
<dbReference type="Gene3D" id="2.60.120.260">
    <property type="entry name" value="Galactose-binding domain-like"/>
    <property type="match status" value="1"/>
</dbReference>
<accession>A0ABD6EFQ2</accession>
<sequence length="197" mass="22671">MSFINRFSSLPCRTAFSFRLVIFMISILSLLKYSASQPAEQTPSIDPNHHVRGKNPCYDDYGKPQRCVPDFINAAFNLEVEATNTCGTTMPTRFCVQSGHIGMRNVCEVCDSRVPGLAHPATYLTDFNNANNETWWQSETMHELIHRPGPVNLTLRLGKAFDITYVRLKFISPRPESFALYKKTHPEDDWTPWQYYR</sequence>
<keyword evidence="1" id="KW-1015">Disulfide bond</keyword>
<dbReference type="PROSITE" id="PS51117">
    <property type="entry name" value="LAMININ_NTER"/>
    <property type="match status" value="1"/>
</dbReference>
<comment type="caution">
    <text evidence="4">The sequence shown here is derived from an EMBL/GenBank/DDBJ whole genome shotgun (WGS) entry which is preliminary data.</text>
</comment>
<dbReference type="EMBL" id="JBGFUD010001097">
    <property type="protein sequence ID" value="MFH4975748.1"/>
    <property type="molecule type" value="Genomic_DNA"/>
</dbReference>
<dbReference type="InterPro" id="IPR008211">
    <property type="entry name" value="Laminin_N"/>
</dbReference>
<dbReference type="Proteomes" id="UP001608902">
    <property type="component" value="Unassembled WGS sequence"/>
</dbReference>
<evidence type="ECO:0000259" key="3">
    <source>
        <dbReference type="PROSITE" id="PS51117"/>
    </source>
</evidence>
<keyword evidence="2" id="KW-0424">Laminin EGF-like domain</keyword>